<evidence type="ECO:0000256" key="1">
    <source>
        <dbReference type="ARBA" id="ARBA00006484"/>
    </source>
</evidence>
<dbReference type="CDD" id="cd05233">
    <property type="entry name" value="SDR_c"/>
    <property type="match status" value="1"/>
</dbReference>
<organism evidence="3 4">
    <name type="scientific">Nonomuraea indica</name>
    <dbReference type="NCBI Taxonomy" id="1581193"/>
    <lineage>
        <taxon>Bacteria</taxon>
        <taxon>Bacillati</taxon>
        <taxon>Actinomycetota</taxon>
        <taxon>Actinomycetes</taxon>
        <taxon>Streptosporangiales</taxon>
        <taxon>Streptosporangiaceae</taxon>
        <taxon>Nonomuraea</taxon>
    </lineage>
</organism>
<gene>
    <name evidence="3" type="ORF">ACIBP5_33705</name>
</gene>
<dbReference type="InterPro" id="IPR002347">
    <property type="entry name" value="SDR_fam"/>
</dbReference>
<name>A0ABW8AEB2_9ACTN</name>
<dbReference type="Pfam" id="PF13561">
    <property type="entry name" value="adh_short_C2"/>
    <property type="match status" value="1"/>
</dbReference>
<protein>
    <submittedName>
        <fullName evidence="3">SDR family NAD(P)-dependent oxidoreductase</fullName>
        <ecNumber evidence="3">1.1.1.-</ecNumber>
    </submittedName>
</protein>
<comment type="similarity">
    <text evidence="1">Belongs to the short-chain dehydrogenases/reductases (SDR) family.</text>
</comment>
<evidence type="ECO:0000256" key="2">
    <source>
        <dbReference type="ARBA" id="ARBA00023002"/>
    </source>
</evidence>
<evidence type="ECO:0000313" key="3">
    <source>
        <dbReference type="EMBL" id="MFI7444953.1"/>
    </source>
</evidence>
<dbReference type="PRINTS" id="PR00080">
    <property type="entry name" value="SDRFAMILY"/>
</dbReference>
<dbReference type="Gene3D" id="3.40.50.720">
    <property type="entry name" value="NAD(P)-binding Rossmann-like Domain"/>
    <property type="match status" value="1"/>
</dbReference>
<dbReference type="GO" id="GO:0016491">
    <property type="term" value="F:oxidoreductase activity"/>
    <property type="evidence" value="ECO:0007669"/>
    <property type="project" value="UniProtKB-KW"/>
</dbReference>
<comment type="caution">
    <text evidence="3">The sequence shown here is derived from an EMBL/GenBank/DDBJ whole genome shotgun (WGS) entry which is preliminary data.</text>
</comment>
<accession>A0ABW8AEB2</accession>
<dbReference type="Proteomes" id="UP001612928">
    <property type="component" value="Unassembled WGS sequence"/>
</dbReference>
<keyword evidence="4" id="KW-1185">Reference proteome</keyword>
<sequence>MTPTAARSALVTGAAGGLGRAIVEKLLRRDWTVIATDRAGAALDDLAAEHRDVAEARVLELDVTDAGAVTGMAAELGRLTALVNVAGVLQDPVPLHELDWPAHQTLWEVNYFGAVRCTQAFTPLMTGGGCVVNITSVNEITPLPLYAYAPAKAALGCFTRLAAGELGARGIRVNAVAPGFTLTPALAAKVDRGERDATVIERHTALGRLLSPEEVADVVAFLLDDAARGITGVTVPVDAGWLSKAHWMDFGERLLRTPATETKE</sequence>
<dbReference type="PANTHER" id="PTHR43639:SF1">
    <property type="entry name" value="SHORT-CHAIN DEHYDROGENASE_REDUCTASE FAMILY PROTEIN"/>
    <property type="match status" value="1"/>
</dbReference>
<dbReference type="InterPro" id="IPR036291">
    <property type="entry name" value="NAD(P)-bd_dom_sf"/>
</dbReference>
<dbReference type="SUPFAM" id="SSF51735">
    <property type="entry name" value="NAD(P)-binding Rossmann-fold domains"/>
    <property type="match status" value="1"/>
</dbReference>
<dbReference type="EC" id="1.1.1.-" evidence="3"/>
<dbReference type="PANTHER" id="PTHR43639">
    <property type="entry name" value="OXIDOREDUCTASE, SHORT-CHAIN DEHYDROGENASE/REDUCTASE FAMILY (AFU_ORTHOLOGUE AFUA_5G02870)"/>
    <property type="match status" value="1"/>
</dbReference>
<dbReference type="PRINTS" id="PR00081">
    <property type="entry name" value="GDHRDH"/>
</dbReference>
<keyword evidence="2 3" id="KW-0560">Oxidoreductase</keyword>
<dbReference type="EMBL" id="JBITMB010000010">
    <property type="protein sequence ID" value="MFI7444953.1"/>
    <property type="molecule type" value="Genomic_DNA"/>
</dbReference>
<reference evidence="3 4" key="1">
    <citation type="submission" date="2024-10" db="EMBL/GenBank/DDBJ databases">
        <title>The Natural Products Discovery Center: Release of the First 8490 Sequenced Strains for Exploring Actinobacteria Biosynthetic Diversity.</title>
        <authorList>
            <person name="Kalkreuter E."/>
            <person name="Kautsar S.A."/>
            <person name="Yang D."/>
            <person name="Bader C.D."/>
            <person name="Teijaro C.N."/>
            <person name="Fluegel L."/>
            <person name="Davis C.M."/>
            <person name="Simpson J.R."/>
            <person name="Lauterbach L."/>
            <person name="Steele A.D."/>
            <person name="Gui C."/>
            <person name="Meng S."/>
            <person name="Li G."/>
            <person name="Viehrig K."/>
            <person name="Ye F."/>
            <person name="Su P."/>
            <person name="Kiefer A.F."/>
            <person name="Nichols A."/>
            <person name="Cepeda A.J."/>
            <person name="Yan W."/>
            <person name="Fan B."/>
            <person name="Jiang Y."/>
            <person name="Adhikari A."/>
            <person name="Zheng C.-J."/>
            <person name="Schuster L."/>
            <person name="Cowan T.M."/>
            <person name="Smanski M.J."/>
            <person name="Chevrette M.G."/>
            <person name="De Carvalho L.P.S."/>
            <person name="Shen B."/>
        </authorList>
    </citation>
    <scope>NUCLEOTIDE SEQUENCE [LARGE SCALE GENOMIC DNA]</scope>
    <source>
        <strain evidence="3 4">NPDC049503</strain>
    </source>
</reference>
<proteinExistence type="inferred from homology"/>
<evidence type="ECO:0000313" key="4">
    <source>
        <dbReference type="Proteomes" id="UP001612928"/>
    </source>
</evidence>
<dbReference type="RefSeq" id="WP_397025305.1">
    <property type="nucleotide sequence ID" value="NZ_JBITMB010000010.1"/>
</dbReference>